<keyword evidence="8 9" id="KW-0472">Membrane</keyword>
<dbReference type="EMBL" id="AGEI01000029">
    <property type="protein sequence ID" value="EHR32302.1"/>
    <property type="molecule type" value="Genomic_DNA"/>
</dbReference>
<keyword evidence="2" id="KW-0813">Transport</keyword>
<sequence length="272" mass="29354">MIKEAVLLSVVYLIVYILDPSILSWQALNRPIVISSIVGAVLGDFKLGIIMGASLESIFMGISAIGGQIPADATTASIIAVAYTILTGSTTEAGVALSLPIGTAIAAFNALFTPVWASLVPHWEKTASNPKRFMIENIIVSALMGLIPSIIIFISVAFGVQGLNNFLSTLPEWVMKGLNASASMLIGVGFAILTSMIWEKEIGYFFIFGYVLAKYLELHILAIAMFGIVVAITIFIQDKKLIDLKNSLLKQNVQSMNTNSILANDEEDFFND</sequence>
<evidence type="ECO:0000256" key="1">
    <source>
        <dbReference type="ARBA" id="ARBA00004651"/>
    </source>
</evidence>
<dbReference type="PANTHER" id="PTHR32502">
    <property type="entry name" value="N-ACETYLGALACTOSAMINE PERMEASE II COMPONENT-RELATED"/>
    <property type="match status" value="1"/>
</dbReference>
<keyword evidence="5" id="KW-0598">Phosphotransferase system</keyword>
<dbReference type="AlphaFoldDB" id="H3NQH2"/>
<dbReference type="HOGENOM" id="CLU_069101_2_0_9"/>
<feature type="transmembrane region" description="Helical" evidence="9">
    <location>
        <begin position="218"/>
        <end position="236"/>
    </location>
</feature>
<keyword evidence="7 9" id="KW-1133">Transmembrane helix</keyword>
<feature type="transmembrane region" description="Helical" evidence="9">
    <location>
        <begin position="137"/>
        <end position="158"/>
    </location>
</feature>
<evidence type="ECO:0000256" key="4">
    <source>
        <dbReference type="ARBA" id="ARBA00022597"/>
    </source>
</evidence>
<evidence type="ECO:0000256" key="9">
    <source>
        <dbReference type="SAM" id="Phobius"/>
    </source>
</evidence>
<gene>
    <name evidence="10" type="ORF">HMPREF9709_01583</name>
</gene>
<organism evidence="10 11">
    <name type="scientific">Helcococcus kunzii ATCC 51366</name>
    <dbReference type="NCBI Taxonomy" id="883114"/>
    <lineage>
        <taxon>Bacteria</taxon>
        <taxon>Bacillati</taxon>
        <taxon>Bacillota</taxon>
        <taxon>Tissierellia</taxon>
        <taxon>Tissierellales</taxon>
        <taxon>Peptoniphilaceae</taxon>
        <taxon>Helcococcus</taxon>
    </lineage>
</organism>
<feature type="transmembrane region" description="Helical" evidence="9">
    <location>
        <begin position="58"/>
        <end position="83"/>
    </location>
</feature>
<comment type="subcellular location">
    <subcellularLocation>
        <location evidence="1">Cell membrane</location>
        <topology evidence="1">Multi-pass membrane protein</topology>
    </subcellularLocation>
</comment>
<dbReference type="OrthoDB" id="9815089at2"/>
<evidence type="ECO:0000256" key="5">
    <source>
        <dbReference type="ARBA" id="ARBA00022683"/>
    </source>
</evidence>
<dbReference type="Pfam" id="PF03609">
    <property type="entry name" value="EII-Sor"/>
    <property type="match status" value="1"/>
</dbReference>
<feature type="transmembrane region" description="Helical" evidence="9">
    <location>
        <begin position="32"/>
        <end position="52"/>
    </location>
</feature>
<dbReference type="GO" id="GO:0009401">
    <property type="term" value="P:phosphoenolpyruvate-dependent sugar phosphotransferase system"/>
    <property type="evidence" value="ECO:0007669"/>
    <property type="project" value="UniProtKB-KW"/>
</dbReference>
<dbReference type="STRING" id="883114.HMPREF9709_01583"/>
<evidence type="ECO:0000256" key="6">
    <source>
        <dbReference type="ARBA" id="ARBA00022692"/>
    </source>
</evidence>
<evidence type="ECO:0000313" key="11">
    <source>
        <dbReference type="Proteomes" id="UP000004191"/>
    </source>
</evidence>
<protein>
    <recommendedName>
        <fullName evidence="12">PTS system, mannose/fructose/sorbose family, IIC component</fullName>
    </recommendedName>
</protein>
<proteinExistence type="predicted"/>
<name>H3NQH2_9FIRM</name>
<keyword evidence="11" id="KW-1185">Reference proteome</keyword>
<feature type="transmembrane region" description="Helical" evidence="9">
    <location>
        <begin position="178"/>
        <end position="198"/>
    </location>
</feature>
<feature type="transmembrane region" description="Helical" evidence="9">
    <location>
        <begin position="95"/>
        <end position="117"/>
    </location>
</feature>
<dbReference type="GeneID" id="96999525"/>
<evidence type="ECO:0000256" key="2">
    <source>
        <dbReference type="ARBA" id="ARBA00022448"/>
    </source>
</evidence>
<evidence type="ECO:0008006" key="12">
    <source>
        <dbReference type="Google" id="ProtNLM"/>
    </source>
</evidence>
<evidence type="ECO:0000313" key="10">
    <source>
        <dbReference type="EMBL" id="EHR32302.1"/>
    </source>
</evidence>
<keyword evidence="3" id="KW-1003">Cell membrane</keyword>
<dbReference type="PANTHER" id="PTHR32502:SF8">
    <property type="entry name" value="N-ACETYLGALACTOSAMINE PERMEASE IIC COMPONENT 1"/>
    <property type="match status" value="1"/>
</dbReference>
<keyword evidence="4" id="KW-0762">Sugar transport</keyword>
<dbReference type="InterPro" id="IPR004700">
    <property type="entry name" value="PTS_IIC_man"/>
</dbReference>
<dbReference type="RefSeq" id="WP_005399098.1">
    <property type="nucleotide sequence ID" value="NZ_JH601088.1"/>
</dbReference>
<feature type="transmembrane region" description="Helical" evidence="9">
    <location>
        <begin position="6"/>
        <end position="25"/>
    </location>
</feature>
<reference evidence="10 11" key="1">
    <citation type="submission" date="2012-01" db="EMBL/GenBank/DDBJ databases">
        <title>The Genome Sequence of Helcococcus kunzii ATCC 51366.</title>
        <authorList>
            <consortium name="The Broad Institute Genome Sequencing Platform"/>
            <person name="Earl A."/>
            <person name="Ward D."/>
            <person name="Feldgarden M."/>
            <person name="Gevers D."/>
            <person name="Huys G."/>
            <person name="Young S.K."/>
            <person name="Zeng Q."/>
            <person name="Gargeya S."/>
            <person name="Fitzgerald M."/>
            <person name="Haas B."/>
            <person name="Abouelleil A."/>
            <person name="Alvarado L."/>
            <person name="Arachchi H.M."/>
            <person name="Berlin A."/>
            <person name="Chapman S.B."/>
            <person name="Gearin G."/>
            <person name="Goldberg J."/>
            <person name="Griggs A."/>
            <person name="Gujja S."/>
            <person name="Hansen M."/>
            <person name="Heiman D."/>
            <person name="Howarth C."/>
            <person name="Larimer J."/>
            <person name="Lui A."/>
            <person name="MacDonald P.J.P."/>
            <person name="McCowen C."/>
            <person name="Montmayeur A."/>
            <person name="Murphy C."/>
            <person name="Neiman D."/>
            <person name="Pearson M."/>
            <person name="Priest M."/>
            <person name="Roberts A."/>
            <person name="Saif S."/>
            <person name="Shea T."/>
            <person name="Sisk P."/>
            <person name="Stolte C."/>
            <person name="Sykes S."/>
            <person name="Wortman J."/>
            <person name="Nusbaum C."/>
            <person name="Birren B."/>
        </authorList>
    </citation>
    <scope>NUCLEOTIDE SEQUENCE [LARGE SCALE GENOMIC DNA]</scope>
    <source>
        <strain evidence="10 11">ATCC 51366</strain>
    </source>
</reference>
<evidence type="ECO:0000256" key="3">
    <source>
        <dbReference type="ARBA" id="ARBA00022475"/>
    </source>
</evidence>
<evidence type="ECO:0000256" key="7">
    <source>
        <dbReference type="ARBA" id="ARBA00022989"/>
    </source>
</evidence>
<dbReference type="Proteomes" id="UP000004191">
    <property type="component" value="Unassembled WGS sequence"/>
</dbReference>
<dbReference type="PATRIC" id="fig|883114.3.peg.1580"/>
<evidence type="ECO:0000256" key="8">
    <source>
        <dbReference type="ARBA" id="ARBA00023136"/>
    </source>
</evidence>
<keyword evidence="6 9" id="KW-0812">Transmembrane</keyword>
<dbReference type="GO" id="GO:0005886">
    <property type="term" value="C:plasma membrane"/>
    <property type="evidence" value="ECO:0007669"/>
    <property type="project" value="UniProtKB-SubCell"/>
</dbReference>
<comment type="caution">
    <text evidence="10">The sequence shown here is derived from an EMBL/GenBank/DDBJ whole genome shotgun (WGS) entry which is preliminary data.</text>
</comment>
<accession>H3NQH2</accession>
<dbReference type="PROSITE" id="PS51106">
    <property type="entry name" value="PTS_EIIC_TYPE_4"/>
    <property type="match status" value="1"/>
</dbReference>
<dbReference type="InterPro" id="IPR050303">
    <property type="entry name" value="GatZ_KbaZ_carbometab"/>
</dbReference>
<dbReference type="eggNOG" id="COG3715">
    <property type="taxonomic scope" value="Bacteria"/>
</dbReference>